<keyword evidence="3" id="KW-1185">Reference proteome</keyword>
<feature type="domain" description="Copper amine oxidase-like N-terminal" evidence="1">
    <location>
        <begin position="42"/>
        <end position="153"/>
    </location>
</feature>
<accession>A0A1M6VYI7</accession>
<dbReference type="OrthoDB" id="1786361at2"/>
<dbReference type="EMBL" id="FRAR01000027">
    <property type="protein sequence ID" value="SHK86507.1"/>
    <property type="molecule type" value="Genomic_DNA"/>
</dbReference>
<proteinExistence type="predicted"/>
<dbReference type="SUPFAM" id="SSF55383">
    <property type="entry name" value="Copper amine oxidase, domain N"/>
    <property type="match status" value="2"/>
</dbReference>
<dbReference type="Pfam" id="PF07833">
    <property type="entry name" value="Cu_amine_oxidN1"/>
    <property type="match status" value="1"/>
</dbReference>
<dbReference type="Proteomes" id="UP000183997">
    <property type="component" value="Unassembled WGS sequence"/>
</dbReference>
<evidence type="ECO:0000313" key="3">
    <source>
        <dbReference type="Proteomes" id="UP000183997"/>
    </source>
</evidence>
<gene>
    <name evidence="2" type="ORF">SAMN02745123_03395</name>
</gene>
<dbReference type="STRING" id="1121421.SAMN02745123_03395"/>
<evidence type="ECO:0000259" key="1">
    <source>
        <dbReference type="Pfam" id="PF07833"/>
    </source>
</evidence>
<dbReference type="AlphaFoldDB" id="A0A1M6VYI7"/>
<protein>
    <submittedName>
        <fullName evidence="2">Copper amine oxidase N-terminal domain-containing protein</fullName>
    </submittedName>
</protein>
<dbReference type="RefSeq" id="WP_072916744.1">
    <property type="nucleotide sequence ID" value="NZ_FRAR01000027.1"/>
</dbReference>
<organism evidence="2 3">
    <name type="scientific">Desulforamulus aeronauticus DSM 10349</name>
    <dbReference type="NCBI Taxonomy" id="1121421"/>
    <lineage>
        <taxon>Bacteria</taxon>
        <taxon>Bacillati</taxon>
        <taxon>Bacillota</taxon>
        <taxon>Clostridia</taxon>
        <taxon>Eubacteriales</taxon>
        <taxon>Peptococcaceae</taxon>
        <taxon>Desulforamulus</taxon>
    </lineage>
</organism>
<dbReference type="InterPro" id="IPR012854">
    <property type="entry name" value="Cu_amine_oxidase-like_N"/>
</dbReference>
<dbReference type="InterPro" id="IPR036582">
    <property type="entry name" value="Mao_N_sf"/>
</dbReference>
<evidence type="ECO:0000313" key="2">
    <source>
        <dbReference type="EMBL" id="SHK86507.1"/>
    </source>
</evidence>
<sequence length="256" mass="29122">MLNHMKNITFFGMLVVLGLFLFAVPALANDIVIPVGEENSIVNDRPYLMDVPSFLMNGRIYVSSRSLGDYLQADVKWLDKVDYQSITFTKNDHHVVFLLNENNYLVKHKEFYSNLEKMDTCPLLIGEKSYIPAKFLLENLGYKVTHNTVDNSVRAIFTGEFSKEGFTIPLETSIQSVKAYPADILLELVIENNGDLNKQLTDVAYILDSKSIDPLPIINQIQTDFMKGDLNTASKIENKVSLHLLSNDTILLRIWR</sequence>
<dbReference type="Gene3D" id="3.30.457.10">
    <property type="entry name" value="Copper amine oxidase-like, N-terminal domain"/>
    <property type="match status" value="1"/>
</dbReference>
<reference evidence="3" key="1">
    <citation type="submission" date="2016-11" db="EMBL/GenBank/DDBJ databases">
        <authorList>
            <person name="Varghese N."/>
            <person name="Submissions S."/>
        </authorList>
    </citation>
    <scope>NUCLEOTIDE SEQUENCE [LARGE SCALE GENOMIC DNA]</scope>
    <source>
        <strain evidence="3">DSM 10349</strain>
    </source>
</reference>
<name>A0A1M6VYI7_9FIRM</name>